<comment type="catalytic activity">
    <reaction evidence="14">
        <text>O-phospho-L-serine + H2O = L-serine + phosphate</text>
        <dbReference type="Rhea" id="RHEA:21208"/>
        <dbReference type="ChEBI" id="CHEBI:15377"/>
        <dbReference type="ChEBI" id="CHEBI:33384"/>
        <dbReference type="ChEBI" id="CHEBI:43474"/>
        <dbReference type="ChEBI" id="CHEBI:57524"/>
        <dbReference type="EC" id="3.1.3.3"/>
    </reaction>
    <physiologicalReaction direction="left-to-right" evidence="14">
        <dbReference type="Rhea" id="RHEA:21209"/>
    </physiologicalReaction>
</comment>
<dbReference type="Gene3D" id="3.40.50.1000">
    <property type="entry name" value="HAD superfamily/HAD-like"/>
    <property type="match status" value="2"/>
</dbReference>
<evidence type="ECO:0000256" key="15">
    <source>
        <dbReference type="PIRSR" id="PIRSR604469-1"/>
    </source>
</evidence>
<dbReference type="Proteomes" id="UP000694429">
    <property type="component" value="Chromosome 6"/>
</dbReference>
<comment type="similarity">
    <text evidence="3">Belongs to the HAD-like hydrolase superfamily. SerB family.</text>
</comment>
<evidence type="ECO:0000256" key="14">
    <source>
        <dbReference type="ARBA" id="ARBA00049173"/>
    </source>
</evidence>
<evidence type="ECO:0000256" key="9">
    <source>
        <dbReference type="ARBA" id="ARBA00022842"/>
    </source>
</evidence>
<evidence type="ECO:0000256" key="11">
    <source>
        <dbReference type="ARBA" id="ARBA00031693"/>
    </source>
</evidence>
<evidence type="ECO:0000256" key="3">
    <source>
        <dbReference type="ARBA" id="ARBA00009184"/>
    </source>
</evidence>
<dbReference type="GO" id="GO:0006564">
    <property type="term" value="P:L-serine biosynthetic process"/>
    <property type="evidence" value="ECO:0007669"/>
    <property type="project" value="UniProtKB-KW"/>
</dbReference>
<keyword evidence="7" id="KW-0479">Metal-binding</keyword>
<evidence type="ECO:0000256" key="5">
    <source>
        <dbReference type="ARBA" id="ARBA00015196"/>
    </source>
</evidence>
<dbReference type="Ensembl" id="ENSCAFT00030001296.1">
    <property type="protein sequence ID" value="ENSCAFP00030001137.1"/>
    <property type="gene ID" value="ENSCAFG00030000752.1"/>
</dbReference>
<dbReference type="AlphaFoldDB" id="A0A8C0LWD3"/>
<keyword evidence="9" id="KW-0460">Magnesium</keyword>
<proteinExistence type="inferred from homology"/>
<organism evidence="17 18">
    <name type="scientific">Canis lupus familiaris</name>
    <name type="common">Dog</name>
    <name type="synonym">Canis familiaris</name>
    <dbReference type="NCBI Taxonomy" id="9615"/>
    <lineage>
        <taxon>Eukaryota</taxon>
        <taxon>Metazoa</taxon>
        <taxon>Chordata</taxon>
        <taxon>Craniata</taxon>
        <taxon>Vertebrata</taxon>
        <taxon>Euteleostomi</taxon>
        <taxon>Mammalia</taxon>
        <taxon>Eutheria</taxon>
        <taxon>Laurasiatheria</taxon>
        <taxon>Carnivora</taxon>
        <taxon>Caniformia</taxon>
        <taxon>Canidae</taxon>
        <taxon>Canis</taxon>
    </lineage>
</organism>
<dbReference type="InterPro" id="IPR050582">
    <property type="entry name" value="HAD-like_SerB"/>
</dbReference>
<evidence type="ECO:0000313" key="18">
    <source>
        <dbReference type="Proteomes" id="UP000694429"/>
    </source>
</evidence>
<feature type="compositionally biased region" description="Basic and acidic residues" evidence="16">
    <location>
        <begin position="142"/>
        <end position="155"/>
    </location>
</feature>
<dbReference type="Pfam" id="PF00702">
    <property type="entry name" value="Hydrolase"/>
    <property type="match status" value="1"/>
</dbReference>
<feature type="region of interest" description="Disordered" evidence="16">
    <location>
        <begin position="72"/>
        <end position="155"/>
    </location>
</feature>
<dbReference type="SFLD" id="SFLDG01137">
    <property type="entry name" value="C1.6.1:_Phosphoserine_Phosphat"/>
    <property type="match status" value="1"/>
</dbReference>
<feature type="active site" description="Nucleophile" evidence="15">
    <location>
        <position position="183"/>
    </location>
</feature>
<evidence type="ECO:0000256" key="2">
    <source>
        <dbReference type="ARBA" id="ARBA00005135"/>
    </source>
</evidence>
<dbReference type="CDD" id="cd04309">
    <property type="entry name" value="HAD_PSP_eu"/>
    <property type="match status" value="1"/>
</dbReference>
<name>A0A8C0LWD3_CANLF</name>
<keyword evidence="8" id="KW-0378">Hydrolase</keyword>
<reference evidence="17" key="2">
    <citation type="submission" date="2025-08" db="UniProtKB">
        <authorList>
            <consortium name="Ensembl"/>
        </authorList>
    </citation>
    <scope>IDENTIFICATION</scope>
</reference>
<dbReference type="InterPro" id="IPR023214">
    <property type="entry name" value="HAD_sf"/>
</dbReference>
<comment type="function">
    <text evidence="12">Catalyzes the last irreversible step in the biosynthesis of L-serine from carbohydrates, the dephosphorylation of O-phospho-L-serine to L-serine. L-serine can then be used in protein synthesis, to produce other amino acids, in nucleotide metabolism or in glutathione synthesis, or can be racemized to D-serine, a neuromodulator. May also act on O-phospho-D-serine.</text>
</comment>
<evidence type="ECO:0000256" key="4">
    <source>
        <dbReference type="ARBA" id="ARBA00012640"/>
    </source>
</evidence>
<keyword evidence="6" id="KW-0028">Amino-acid biosynthesis</keyword>
<comment type="cofactor">
    <cofactor evidence="1">
        <name>Mg(2+)</name>
        <dbReference type="ChEBI" id="CHEBI:18420"/>
    </cofactor>
</comment>
<feature type="active site" description="Proton donor" evidence="15">
    <location>
        <position position="185"/>
    </location>
</feature>
<evidence type="ECO:0000256" key="12">
    <source>
        <dbReference type="ARBA" id="ARBA00045329"/>
    </source>
</evidence>
<evidence type="ECO:0000256" key="1">
    <source>
        <dbReference type="ARBA" id="ARBA00001946"/>
    </source>
</evidence>
<comment type="catalytic activity">
    <reaction evidence="13">
        <text>O-phospho-D-serine + H2O = D-serine + phosphate</text>
        <dbReference type="Rhea" id="RHEA:24873"/>
        <dbReference type="ChEBI" id="CHEBI:15377"/>
        <dbReference type="ChEBI" id="CHEBI:35247"/>
        <dbReference type="ChEBI" id="CHEBI:43474"/>
        <dbReference type="ChEBI" id="CHEBI:58680"/>
        <dbReference type="EC" id="3.1.3.3"/>
    </reaction>
    <physiologicalReaction direction="left-to-right" evidence="13">
        <dbReference type="Rhea" id="RHEA:24874"/>
    </physiologicalReaction>
</comment>
<dbReference type="PANTHER" id="PTHR43344">
    <property type="entry name" value="PHOSPHOSERINE PHOSPHATASE"/>
    <property type="match status" value="1"/>
</dbReference>
<comment type="pathway">
    <text evidence="2">Amino-acid biosynthesis; L-serine biosynthesis; L-serine from 3-phospho-D-glycerate: step 3/3.</text>
</comment>
<evidence type="ECO:0000256" key="13">
    <source>
        <dbReference type="ARBA" id="ARBA00047405"/>
    </source>
</evidence>
<reference evidence="17" key="1">
    <citation type="submission" date="2019-03" db="EMBL/GenBank/DDBJ databases">
        <authorList>
            <person name="Warren W.C."/>
            <person name="Johnson G.S."/>
        </authorList>
    </citation>
    <scope>NUCLEOTIDE SEQUENCE [LARGE SCALE GENOMIC DNA]</scope>
    <source>
        <strain evidence="17">Basenji</strain>
    </source>
</reference>
<protein>
    <recommendedName>
        <fullName evidence="5">Phosphoserine phosphatase</fullName>
        <ecNumber evidence="4">3.1.3.3</ecNumber>
    </recommendedName>
    <alternativeName>
        <fullName evidence="11">O-phosphoserine phosphohydrolase</fullName>
    </alternativeName>
</protein>
<dbReference type="UniPathway" id="UPA00135">
    <property type="reaction ID" value="UER00198"/>
</dbReference>
<dbReference type="NCBIfam" id="TIGR01488">
    <property type="entry name" value="HAD-SF-IB"/>
    <property type="match status" value="1"/>
</dbReference>
<dbReference type="SUPFAM" id="SSF56784">
    <property type="entry name" value="HAD-like"/>
    <property type="match status" value="1"/>
</dbReference>
<dbReference type="GO" id="GO:0046872">
    <property type="term" value="F:metal ion binding"/>
    <property type="evidence" value="ECO:0007669"/>
    <property type="project" value="UniProtKB-KW"/>
</dbReference>
<dbReference type="NCBIfam" id="TIGR00338">
    <property type="entry name" value="serB"/>
    <property type="match status" value="1"/>
</dbReference>
<dbReference type="InterPro" id="IPR004469">
    <property type="entry name" value="PSP"/>
</dbReference>
<evidence type="ECO:0000256" key="6">
    <source>
        <dbReference type="ARBA" id="ARBA00022605"/>
    </source>
</evidence>
<accession>A0A8C0LWD3</accession>
<dbReference type="SFLD" id="SFLDS00003">
    <property type="entry name" value="Haloacid_Dehalogenase"/>
    <property type="match status" value="1"/>
</dbReference>
<dbReference type="SFLD" id="SFLDG01136">
    <property type="entry name" value="C1.6:_Phosphoserine_Phosphatas"/>
    <property type="match status" value="1"/>
</dbReference>
<dbReference type="FunFam" id="3.40.50.1000:FF:000077">
    <property type="entry name" value="Phosphoserine phosphatase, chloroplastic"/>
    <property type="match status" value="1"/>
</dbReference>
<evidence type="ECO:0000256" key="16">
    <source>
        <dbReference type="SAM" id="MobiDB-lite"/>
    </source>
</evidence>
<dbReference type="EC" id="3.1.3.3" evidence="4"/>
<dbReference type="GO" id="GO:0036424">
    <property type="term" value="F:L-phosphoserine phosphatase activity"/>
    <property type="evidence" value="ECO:0007669"/>
    <property type="project" value="InterPro"/>
</dbReference>
<dbReference type="FunFam" id="3.40.50.1000:FF:000114">
    <property type="entry name" value="Phosphoserine phosphatase, chloroplastic"/>
    <property type="match status" value="1"/>
</dbReference>
<evidence type="ECO:0000256" key="10">
    <source>
        <dbReference type="ARBA" id="ARBA00023299"/>
    </source>
</evidence>
<dbReference type="InterPro" id="IPR036412">
    <property type="entry name" value="HAD-like_sf"/>
</dbReference>
<keyword evidence="10" id="KW-0718">Serine biosynthesis</keyword>
<sequence>MVPLGPKLVLSTSCSPRAALMLTASAAWARATSALGFRVFTAAIADQRKKRRLGALRARSWLGVAGRRYPGLLEKSGASPRPQRARAPLPLGRGATAPPPSARPAPRGRAAPPLRPGGPCSGSEGLVAVRRGRRRGPALQPRDLRSEAGRGEAATAERKILSRMVSHSELRKLFCSADAVCFDVDSTVIREEGIDELARFCGVEDAVSEMTRRAMGGAVPFKAALTERLALIQPSREQVQRLIAEHPPHLTPGIRELVSHLQERNVQVFLISGGFRSIVEHVASKLNIPSTNVFANRLKFYFNGEYAGFDEMQPTAESGGKGKVIKLLKEKFQFKKIVMIGDGATDMEACPPADVFIGFGGNVIRQQVKDNAEWYITDFVELLGELEE</sequence>
<evidence type="ECO:0000313" key="17">
    <source>
        <dbReference type="Ensembl" id="ENSCAFP00030001137.1"/>
    </source>
</evidence>
<feature type="compositionally biased region" description="Low complexity" evidence="16">
    <location>
        <begin position="76"/>
        <end position="96"/>
    </location>
</feature>
<dbReference type="PANTHER" id="PTHR43344:SF2">
    <property type="entry name" value="PHOSPHOSERINE PHOSPHATASE"/>
    <property type="match status" value="1"/>
</dbReference>
<evidence type="ECO:0000256" key="7">
    <source>
        <dbReference type="ARBA" id="ARBA00022723"/>
    </source>
</evidence>
<evidence type="ECO:0000256" key="8">
    <source>
        <dbReference type="ARBA" id="ARBA00022801"/>
    </source>
</evidence>